<dbReference type="PANTHER" id="PTHR47968">
    <property type="entry name" value="CENTROMERE PROTEIN E"/>
    <property type="match status" value="1"/>
</dbReference>
<reference evidence="6" key="1">
    <citation type="submission" date="2023-02" db="EMBL/GenBank/DDBJ databases">
        <title>Genome of toxic invasive species Heracleum sosnowskyi carries increased number of genes despite the absence of recent whole-genome duplications.</title>
        <authorList>
            <person name="Schelkunov M."/>
            <person name="Shtratnikova V."/>
            <person name="Makarenko M."/>
            <person name="Klepikova A."/>
            <person name="Omelchenko D."/>
            <person name="Novikova G."/>
            <person name="Obukhova E."/>
            <person name="Bogdanov V."/>
            <person name="Penin A."/>
            <person name="Logacheva M."/>
        </authorList>
    </citation>
    <scope>NUCLEOTIDE SEQUENCE</scope>
    <source>
        <strain evidence="6">Hsosn_3</strain>
        <tissue evidence="6">Leaf</tissue>
    </source>
</reference>
<dbReference type="AlphaFoldDB" id="A0AAD8J101"/>
<gene>
    <name evidence="6" type="ORF">POM88_013417</name>
</gene>
<dbReference type="GO" id="GO:0005524">
    <property type="term" value="F:ATP binding"/>
    <property type="evidence" value="ECO:0007669"/>
    <property type="project" value="UniProtKB-KW"/>
</dbReference>
<dbReference type="PROSITE" id="PS00411">
    <property type="entry name" value="KINESIN_MOTOR_1"/>
    <property type="match status" value="1"/>
</dbReference>
<dbReference type="GO" id="GO:0007018">
    <property type="term" value="P:microtubule-based movement"/>
    <property type="evidence" value="ECO:0007669"/>
    <property type="project" value="InterPro"/>
</dbReference>
<keyword evidence="7" id="KW-1185">Reference proteome</keyword>
<dbReference type="EMBL" id="JAUIZM010000003">
    <property type="protein sequence ID" value="KAK1394361.1"/>
    <property type="molecule type" value="Genomic_DNA"/>
</dbReference>
<keyword evidence="2" id="KW-0067">ATP-binding</keyword>
<dbReference type="SMART" id="SM00129">
    <property type="entry name" value="KISc"/>
    <property type="match status" value="1"/>
</dbReference>
<dbReference type="InterPro" id="IPR019821">
    <property type="entry name" value="Kinesin_motor_CS"/>
</dbReference>
<keyword evidence="1" id="KW-0547">Nucleotide-binding</keyword>
<dbReference type="GO" id="GO:0008017">
    <property type="term" value="F:microtubule binding"/>
    <property type="evidence" value="ECO:0007669"/>
    <property type="project" value="InterPro"/>
</dbReference>
<evidence type="ECO:0000256" key="2">
    <source>
        <dbReference type="ARBA" id="ARBA00022840"/>
    </source>
</evidence>
<evidence type="ECO:0000259" key="5">
    <source>
        <dbReference type="PROSITE" id="PS50067"/>
    </source>
</evidence>
<reference evidence="6" key="2">
    <citation type="submission" date="2023-05" db="EMBL/GenBank/DDBJ databases">
        <authorList>
            <person name="Schelkunov M.I."/>
        </authorList>
    </citation>
    <scope>NUCLEOTIDE SEQUENCE</scope>
    <source>
        <strain evidence="6">Hsosn_3</strain>
        <tissue evidence="6">Leaf</tissue>
    </source>
</reference>
<feature type="domain" description="Kinesin motor" evidence="5">
    <location>
        <begin position="1"/>
        <end position="198"/>
    </location>
</feature>
<dbReference type="Pfam" id="PF00225">
    <property type="entry name" value="Kinesin"/>
    <property type="match status" value="1"/>
</dbReference>
<evidence type="ECO:0000256" key="4">
    <source>
        <dbReference type="PROSITE-ProRule" id="PRU00283"/>
    </source>
</evidence>
<comment type="similarity">
    <text evidence="4">Belongs to the TRAFAC class myosin-kinesin ATPase superfamily. Kinesin family.</text>
</comment>
<dbReference type="InterPro" id="IPR027417">
    <property type="entry name" value="P-loop_NTPase"/>
</dbReference>
<accession>A0AAD8J101</accession>
<sequence>MIGITQYTVADIYDYIRRHEERAFILKFSAMEIYNEVVRDLLSSNSTPLRLLDDPERGTVVEKLTEEILRDQKHLKKLLSVCEAQRQVQETSLNETSSRYLLQMIERCACEAIGKGKSAILAASVNFIDLAGSERVSQSLSAGQRLKEGCHINRSLLTLSTVILDDEQELEVLEHDVVHWRLSISKISCKRTTTRMSF</sequence>
<proteinExistence type="inferred from homology"/>
<dbReference type="PROSITE" id="PS50067">
    <property type="entry name" value="KINESIN_MOTOR_2"/>
    <property type="match status" value="1"/>
</dbReference>
<protein>
    <recommendedName>
        <fullName evidence="5">Kinesin motor domain-containing protein</fullName>
    </recommendedName>
</protein>
<dbReference type="Gene3D" id="3.40.850.10">
    <property type="entry name" value="Kinesin motor domain"/>
    <property type="match status" value="1"/>
</dbReference>
<dbReference type="SUPFAM" id="SSF52540">
    <property type="entry name" value="P-loop containing nucleoside triphosphate hydrolases"/>
    <property type="match status" value="1"/>
</dbReference>
<comment type="caution">
    <text evidence="6">The sequence shown here is derived from an EMBL/GenBank/DDBJ whole genome shotgun (WGS) entry which is preliminary data.</text>
</comment>
<evidence type="ECO:0000256" key="1">
    <source>
        <dbReference type="ARBA" id="ARBA00022741"/>
    </source>
</evidence>
<dbReference type="InterPro" id="IPR036961">
    <property type="entry name" value="Kinesin_motor_dom_sf"/>
</dbReference>
<dbReference type="Proteomes" id="UP001237642">
    <property type="component" value="Unassembled WGS sequence"/>
</dbReference>
<dbReference type="InterPro" id="IPR027640">
    <property type="entry name" value="Kinesin-like_fam"/>
</dbReference>
<keyword evidence="3" id="KW-0505">Motor protein</keyword>
<organism evidence="6 7">
    <name type="scientific">Heracleum sosnowskyi</name>
    <dbReference type="NCBI Taxonomy" id="360622"/>
    <lineage>
        <taxon>Eukaryota</taxon>
        <taxon>Viridiplantae</taxon>
        <taxon>Streptophyta</taxon>
        <taxon>Embryophyta</taxon>
        <taxon>Tracheophyta</taxon>
        <taxon>Spermatophyta</taxon>
        <taxon>Magnoliopsida</taxon>
        <taxon>eudicotyledons</taxon>
        <taxon>Gunneridae</taxon>
        <taxon>Pentapetalae</taxon>
        <taxon>asterids</taxon>
        <taxon>campanulids</taxon>
        <taxon>Apiales</taxon>
        <taxon>Apiaceae</taxon>
        <taxon>Apioideae</taxon>
        <taxon>apioid superclade</taxon>
        <taxon>Tordylieae</taxon>
        <taxon>Tordyliinae</taxon>
        <taxon>Heracleum</taxon>
    </lineage>
</organism>
<comment type="caution">
    <text evidence="4">Lacks conserved residue(s) required for the propagation of feature annotation.</text>
</comment>
<dbReference type="GO" id="GO:0003777">
    <property type="term" value="F:microtubule motor activity"/>
    <property type="evidence" value="ECO:0007669"/>
    <property type="project" value="InterPro"/>
</dbReference>
<evidence type="ECO:0000256" key="3">
    <source>
        <dbReference type="ARBA" id="ARBA00023175"/>
    </source>
</evidence>
<dbReference type="InterPro" id="IPR001752">
    <property type="entry name" value="Kinesin_motor_dom"/>
</dbReference>
<name>A0AAD8J101_9APIA</name>
<evidence type="ECO:0000313" key="6">
    <source>
        <dbReference type="EMBL" id="KAK1394361.1"/>
    </source>
</evidence>
<evidence type="ECO:0000313" key="7">
    <source>
        <dbReference type="Proteomes" id="UP001237642"/>
    </source>
</evidence>
<dbReference type="PANTHER" id="PTHR47968:SF18">
    <property type="entry name" value="KINESIN-LIKE PROTEIN KIN-7F"/>
    <property type="match status" value="1"/>
</dbReference>